<comment type="caution">
    <text evidence="3">The sequence shown here is derived from an EMBL/GenBank/DDBJ whole genome shotgun (WGS) entry which is preliminary data.</text>
</comment>
<dbReference type="Proteomes" id="UP001204015">
    <property type="component" value="Unassembled WGS sequence"/>
</dbReference>
<dbReference type="SUPFAM" id="SSF51735">
    <property type="entry name" value="NAD(P)-binding Rossmann-fold domains"/>
    <property type="match status" value="1"/>
</dbReference>
<evidence type="ECO:0000313" key="3">
    <source>
        <dbReference type="EMBL" id="MCO6025470.1"/>
    </source>
</evidence>
<organism evidence="3 4">
    <name type="scientific">Segatella cerevisiae</name>
    <dbReference type="NCBI Taxonomy" id="2053716"/>
    <lineage>
        <taxon>Bacteria</taxon>
        <taxon>Pseudomonadati</taxon>
        <taxon>Bacteroidota</taxon>
        <taxon>Bacteroidia</taxon>
        <taxon>Bacteroidales</taxon>
        <taxon>Prevotellaceae</taxon>
        <taxon>Segatella</taxon>
    </lineage>
</organism>
<dbReference type="EMBL" id="JAMXLY010000019">
    <property type="protein sequence ID" value="MCO6025470.1"/>
    <property type="molecule type" value="Genomic_DNA"/>
</dbReference>
<sequence>MKILITGTAGFIGHQLVKALAAEGAEIIGLDEINDYYDPNLKYARLEDTGIKREEIVPGKTVQSRTMANYRFVRLDLTDKERLNQLFEEEHFTHVCNLAGQPGVRYSIENPYSYIQSNIVGFLNLLEACRHHGLPHLVYASSSSIYGMDAHVPFSETDRTDSPVSLYAATKKSDEVMAYAYSKLYHIQTTGLRFFTVYGPWGRPDMAPIKFMRAISSGQEIPVFNHGDMLRDFTYVDDIVEGIRRVLHADIKETVPYRIYNIGNSQPVRLLDFIHTIEEVTGKQAQMKMLGMQPGDVTRTYADTTRLQNDFGYKPETSLHEGIQKLYEWYKKYAELLS</sequence>
<evidence type="ECO:0000256" key="1">
    <source>
        <dbReference type="ARBA" id="ARBA00023027"/>
    </source>
</evidence>
<protein>
    <submittedName>
        <fullName evidence="3">NAD-dependent epimerase/dehydratase family protein</fullName>
    </submittedName>
</protein>
<accession>A0ABT1BWM5</accession>
<dbReference type="InterPro" id="IPR036291">
    <property type="entry name" value="NAD(P)-bd_dom_sf"/>
</dbReference>
<gene>
    <name evidence="3" type="ORF">NG821_06380</name>
</gene>
<evidence type="ECO:0000259" key="2">
    <source>
        <dbReference type="Pfam" id="PF01370"/>
    </source>
</evidence>
<dbReference type="PANTHER" id="PTHR43574">
    <property type="entry name" value="EPIMERASE-RELATED"/>
    <property type="match status" value="1"/>
</dbReference>
<dbReference type="PRINTS" id="PR01713">
    <property type="entry name" value="NUCEPIMERASE"/>
</dbReference>
<evidence type="ECO:0000313" key="4">
    <source>
        <dbReference type="Proteomes" id="UP001204015"/>
    </source>
</evidence>
<feature type="domain" description="NAD-dependent epimerase/dehydratase" evidence="2">
    <location>
        <begin position="3"/>
        <end position="263"/>
    </location>
</feature>
<dbReference type="InterPro" id="IPR001509">
    <property type="entry name" value="Epimerase_deHydtase"/>
</dbReference>
<keyword evidence="1" id="KW-0520">NAD</keyword>
<keyword evidence="4" id="KW-1185">Reference proteome</keyword>
<dbReference type="RefSeq" id="WP_252760829.1">
    <property type="nucleotide sequence ID" value="NZ_JAMXLY010000019.1"/>
</dbReference>
<proteinExistence type="predicted"/>
<dbReference type="Gene3D" id="3.40.50.720">
    <property type="entry name" value="NAD(P)-binding Rossmann-like Domain"/>
    <property type="match status" value="1"/>
</dbReference>
<reference evidence="3 4" key="1">
    <citation type="submission" date="2022-06" db="EMBL/GenBank/DDBJ databases">
        <title>A taxonomic note on the genus Prevotella: Description of four novel genera and emended description of the genera Hallella and Xylanibacter.</title>
        <authorList>
            <person name="Hitch T.C.A."/>
        </authorList>
    </citation>
    <scope>NUCLEOTIDE SEQUENCE [LARGE SCALE GENOMIC DNA]</scope>
    <source>
        <strain evidence="3 4">DSM 100619</strain>
    </source>
</reference>
<dbReference type="Pfam" id="PF01370">
    <property type="entry name" value="Epimerase"/>
    <property type="match status" value="1"/>
</dbReference>
<name>A0ABT1BWM5_9BACT</name>